<dbReference type="Proteomes" id="UP000004994">
    <property type="component" value="Chromosome 12"/>
</dbReference>
<reference evidence="1" key="2">
    <citation type="submission" date="2019-01" db="UniProtKB">
        <authorList>
            <consortium name="EnsemblPlants"/>
        </authorList>
    </citation>
    <scope>IDENTIFICATION</scope>
    <source>
        <strain evidence="1">cv. Heinz 1706</strain>
    </source>
</reference>
<proteinExistence type="predicted"/>
<evidence type="ECO:0000313" key="1">
    <source>
        <dbReference type="EnsemblPlants" id="Solyc12g049660.1.1.1"/>
    </source>
</evidence>
<reference evidence="1" key="1">
    <citation type="journal article" date="2012" name="Nature">
        <title>The tomato genome sequence provides insights into fleshy fruit evolution.</title>
        <authorList>
            <consortium name="Tomato Genome Consortium"/>
        </authorList>
    </citation>
    <scope>NUCLEOTIDE SEQUENCE [LARGE SCALE GENOMIC DNA]</scope>
    <source>
        <strain evidence="1">cv. Heinz 1706</strain>
    </source>
</reference>
<keyword evidence="2" id="KW-1185">Reference proteome</keyword>
<accession>A0A3Q7JAM6</accession>
<dbReference type="InParanoid" id="A0A3Q7JAM6"/>
<evidence type="ECO:0000313" key="2">
    <source>
        <dbReference type="Proteomes" id="UP000004994"/>
    </source>
</evidence>
<dbReference type="EnsemblPlants" id="Solyc12g049660.1.1">
    <property type="protein sequence ID" value="Solyc12g049660.1.1.1"/>
    <property type="gene ID" value="Solyc12g049660.1"/>
</dbReference>
<organism evidence="1">
    <name type="scientific">Solanum lycopersicum</name>
    <name type="common">Tomato</name>
    <name type="synonym">Lycopersicon esculentum</name>
    <dbReference type="NCBI Taxonomy" id="4081"/>
    <lineage>
        <taxon>Eukaryota</taxon>
        <taxon>Viridiplantae</taxon>
        <taxon>Streptophyta</taxon>
        <taxon>Embryophyta</taxon>
        <taxon>Tracheophyta</taxon>
        <taxon>Spermatophyta</taxon>
        <taxon>Magnoliopsida</taxon>
        <taxon>eudicotyledons</taxon>
        <taxon>Gunneridae</taxon>
        <taxon>Pentapetalae</taxon>
        <taxon>asterids</taxon>
        <taxon>lamiids</taxon>
        <taxon>Solanales</taxon>
        <taxon>Solanaceae</taxon>
        <taxon>Solanoideae</taxon>
        <taxon>Solaneae</taxon>
        <taxon>Solanum</taxon>
        <taxon>Solanum subgen. Lycopersicon</taxon>
    </lineage>
</organism>
<sequence>MAENHPLVTTAHIKRIPRQKICNFIKLLFSPFQISKLMKSTLPSNLISDDLPSPRFQALT</sequence>
<dbReference type="AlphaFoldDB" id="A0A3Q7JAM6"/>
<dbReference type="Gramene" id="Solyc12g049660.1.1">
    <property type="protein sequence ID" value="Solyc12g049660.1.1.1"/>
    <property type="gene ID" value="Solyc12g049660.1"/>
</dbReference>
<protein>
    <submittedName>
        <fullName evidence="1">Uncharacterized protein</fullName>
    </submittedName>
</protein>
<name>A0A3Q7JAM6_SOLLC</name>
<dbReference type="PaxDb" id="4081-Solyc12g049660.1.1"/>